<evidence type="ECO:0000259" key="5">
    <source>
        <dbReference type="Pfam" id="PF08241"/>
    </source>
</evidence>
<dbReference type="Gene3D" id="3.40.50.150">
    <property type="entry name" value="Vaccinia Virus protein VP39"/>
    <property type="match status" value="1"/>
</dbReference>
<dbReference type="GO" id="GO:0032259">
    <property type="term" value="P:methylation"/>
    <property type="evidence" value="ECO:0007669"/>
    <property type="project" value="UniProtKB-KW"/>
</dbReference>
<feature type="domain" description="Methyltransferase type 11" evidence="5">
    <location>
        <begin position="75"/>
        <end position="183"/>
    </location>
</feature>
<gene>
    <name evidence="6" type="ORF">LSP00402_LOCUS16065</name>
</gene>
<name>A0A7S2TWQ3_9EUKA</name>
<sequence>MEGPEEGVDMEEETGGGSAEKEDAKAAVKRRRKYEMAEYWDERYEKTSGVFDWYTDFLSLKPLFAHYCKLNSRILNLGCGNSELAEGLALEGYTDVTSVDISGKCIDMMLKRCQESKHAEKLKDLRWIRMDASRMTFEDKTFDFIIEKGTMDALVCNSETGPTLTRILAEAHRVLRIGGTLVVITYGNPDSRMALFKDANCPWRIKVRRVPYSPSALLIRTLRAMLNGKPLRCVSPEMLAVAMPKVKQELANFETAEDLGPEKSPFCYGYCCTKVSEESNKPPAAPAVQHDNGEGGCRQLEDDEQEDDEPENVA</sequence>
<proteinExistence type="inferred from homology"/>
<evidence type="ECO:0000256" key="1">
    <source>
        <dbReference type="ARBA" id="ARBA00008361"/>
    </source>
</evidence>
<accession>A0A7S2TWQ3</accession>
<dbReference type="InterPro" id="IPR029063">
    <property type="entry name" value="SAM-dependent_MTases_sf"/>
</dbReference>
<dbReference type="Pfam" id="PF08241">
    <property type="entry name" value="Methyltransf_11"/>
    <property type="match status" value="1"/>
</dbReference>
<dbReference type="AlphaFoldDB" id="A0A7S2TWQ3"/>
<feature type="region of interest" description="Disordered" evidence="4">
    <location>
        <begin position="1"/>
        <end position="25"/>
    </location>
</feature>
<dbReference type="InterPro" id="IPR013216">
    <property type="entry name" value="Methyltransf_11"/>
</dbReference>
<feature type="compositionally biased region" description="Acidic residues" evidence="4">
    <location>
        <begin position="301"/>
        <end position="314"/>
    </location>
</feature>
<reference evidence="6" key="1">
    <citation type="submission" date="2021-01" db="EMBL/GenBank/DDBJ databases">
        <authorList>
            <person name="Corre E."/>
            <person name="Pelletier E."/>
            <person name="Niang G."/>
            <person name="Scheremetjew M."/>
            <person name="Finn R."/>
            <person name="Kale V."/>
            <person name="Holt S."/>
            <person name="Cochrane G."/>
            <person name="Meng A."/>
            <person name="Brown T."/>
            <person name="Cohen L."/>
        </authorList>
    </citation>
    <scope>NUCLEOTIDE SEQUENCE</scope>
    <source>
        <strain evidence="6">CCMP622</strain>
    </source>
</reference>
<evidence type="ECO:0000256" key="3">
    <source>
        <dbReference type="ARBA" id="ARBA00022679"/>
    </source>
</evidence>
<feature type="region of interest" description="Disordered" evidence="4">
    <location>
        <begin position="277"/>
        <end position="314"/>
    </location>
</feature>
<feature type="compositionally biased region" description="Acidic residues" evidence="4">
    <location>
        <begin position="1"/>
        <end position="14"/>
    </location>
</feature>
<keyword evidence="3" id="KW-0808">Transferase</keyword>
<protein>
    <recommendedName>
        <fullName evidence="5">Methyltransferase type 11 domain-containing protein</fullName>
    </recommendedName>
</protein>
<dbReference type="PANTHER" id="PTHR12176:SF79">
    <property type="entry name" value="METHYLTRANSFERASE TYPE 11 DOMAIN-CONTAINING PROTEIN"/>
    <property type="match status" value="1"/>
</dbReference>
<evidence type="ECO:0000256" key="4">
    <source>
        <dbReference type="SAM" id="MobiDB-lite"/>
    </source>
</evidence>
<comment type="similarity">
    <text evidence="1">Belongs to the methyltransferase superfamily.</text>
</comment>
<organism evidence="6">
    <name type="scientific">Lotharella oceanica</name>
    <dbReference type="NCBI Taxonomy" id="641309"/>
    <lineage>
        <taxon>Eukaryota</taxon>
        <taxon>Sar</taxon>
        <taxon>Rhizaria</taxon>
        <taxon>Cercozoa</taxon>
        <taxon>Chlorarachniophyceae</taxon>
        <taxon>Lotharella</taxon>
    </lineage>
</organism>
<dbReference type="EMBL" id="HBHP01025858">
    <property type="protein sequence ID" value="CAD9772075.1"/>
    <property type="molecule type" value="Transcribed_RNA"/>
</dbReference>
<dbReference type="InterPro" id="IPR051419">
    <property type="entry name" value="Lys/N-term_MeTrsfase_sf"/>
</dbReference>
<dbReference type="PANTHER" id="PTHR12176">
    <property type="entry name" value="SAM-DEPENDENT METHYLTRANSFERASE SUPERFAMILY PROTEIN"/>
    <property type="match status" value="1"/>
</dbReference>
<keyword evidence="2" id="KW-0489">Methyltransferase</keyword>
<dbReference type="SUPFAM" id="SSF53335">
    <property type="entry name" value="S-adenosyl-L-methionine-dependent methyltransferases"/>
    <property type="match status" value="1"/>
</dbReference>
<dbReference type="CDD" id="cd02440">
    <property type="entry name" value="AdoMet_MTases"/>
    <property type="match status" value="1"/>
</dbReference>
<evidence type="ECO:0000256" key="2">
    <source>
        <dbReference type="ARBA" id="ARBA00022603"/>
    </source>
</evidence>
<dbReference type="GO" id="GO:0008757">
    <property type="term" value="F:S-adenosylmethionine-dependent methyltransferase activity"/>
    <property type="evidence" value="ECO:0007669"/>
    <property type="project" value="InterPro"/>
</dbReference>
<evidence type="ECO:0000313" key="6">
    <source>
        <dbReference type="EMBL" id="CAD9772075.1"/>
    </source>
</evidence>